<evidence type="ECO:0000256" key="1">
    <source>
        <dbReference type="ARBA" id="ARBA00004236"/>
    </source>
</evidence>
<name>A0A562IKR8_9GAMM</name>
<evidence type="ECO:0000256" key="3">
    <source>
        <dbReference type="ARBA" id="ARBA00023136"/>
    </source>
</evidence>
<dbReference type="CDD" id="cd09971">
    <property type="entry name" value="SdiA-regulated"/>
    <property type="match status" value="1"/>
</dbReference>
<comment type="subcellular location">
    <subcellularLocation>
        <location evidence="1">Cell membrane</location>
    </subcellularLocation>
</comment>
<accession>A0A562IKR8</accession>
<reference evidence="5 6" key="1">
    <citation type="submission" date="2019-07" db="EMBL/GenBank/DDBJ databases">
        <title>Genomic Encyclopedia of Type Strains, Phase I: the one thousand microbial genomes (KMG-I) project.</title>
        <authorList>
            <person name="Kyrpides N."/>
        </authorList>
    </citation>
    <scope>NUCLEOTIDE SEQUENCE [LARGE SCALE GENOMIC DNA]</scope>
    <source>
        <strain evidence="5 6">DSM 375</strain>
    </source>
</reference>
<dbReference type="GO" id="GO:0005886">
    <property type="term" value="C:plasma membrane"/>
    <property type="evidence" value="ECO:0007669"/>
    <property type="project" value="UniProtKB-SubCell"/>
</dbReference>
<keyword evidence="4" id="KW-1133">Transmembrane helix</keyword>
<dbReference type="SUPFAM" id="SSF50956">
    <property type="entry name" value="Thermostable phytase (3-phytase)"/>
    <property type="match status" value="1"/>
</dbReference>
<keyword evidence="6" id="KW-1185">Reference proteome</keyword>
<proteinExistence type="predicted"/>
<dbReference type="Pfam" id="PF06977">
    <property type="entry name" value="SdiA-regulated"/>
    <property type="match status" value="1"/>
</dbReference>
<evidence type="ECO:0000313" key="6">
    <source>
        <dbReference type="Proteomes" id="UP000319627"/>
    </source>
</evidence>
<gene>
    <name evidence="5" type="ORF">LX59_01608</name>
</gene>
<sequence>MSSSSTRGLGWVGITSLIVCVVLIALLVAATLIFRWDKQVLLAWQEQQTDAKTRAQSVWLPDYRLVYETDISLPAKDELSGLSWSPQTNSLFAVTGPTAALVELSLQGAVLRRTNLQNLSDPEGIEVLPSGLIGIVDERRRRLFLVAQDALKAESLDMNHVPSFDLGFADAANKGFEGLGWDSVQSRLVFAKERDPIALLHAVLPTQDAPLVLTEQISAHSLIVRDLSSVTFDARTGHLLLLSDESHAILELDQQGKPRSFMRLLAGFSGLERGIRQAEGLAIDNTGRIYVVGEPNHLYVFERTQHDSRSAKP</sequence>
<organism evidence="5 6">
    <name type="scientific">Azomonas agilis</name>
    <dbReference type="NCBI Taxonomy" id="116849"/>
    <lineage>
        <taxon>Bacteria</taxon>
        <taxon>Pseudomonadati</taxon>
        <taxon>Pseudomonadota</taxon>
        <taxon>Gammaproteobacteria</taxon>
        <taxon>Pseudomonadales</taxon>
        <taxon>Pseudomonadaceae</taxon>
        <taxon>Azomonas</taxon>
    </lineage>
</organism>
<feature type="transmembrane region" description="Helical" evidence="4">
    <location>
        <begin position="12"/>
        <end position="34"/>
    </location>
</feature>
<evidence type="ECO:0000256" key="2">
    <source>
        <dbReference type="ARBA" id="ARBA00022475"/>
    </source>
</evidence>
<dbReference type="RefSeq" id="WP_144571326.1">
    <property type="nucleotide sequence ID" value="NZ_VLKG01000005.1"/>
</dbReference>
<keyword evidence="4" id="KW-0812">Transmembrane</keyword>
<dbReference type="EMBL" id="VLKG01000005">
    <property type="protein sequence ID" value="TWH71325.1"/>
    <property type="molecule type" value="Genomic_DNA"/>
</dbReference>
<keyword evidence="3 4" id="KW-0472">Membrane</keyword>
<evidence type="ECO:0000256" key="4">
    <source>
        <dbReference type="SAM" id="Phobius"/>
    </source>
</evidence>
<dbReference type="Proteomes" id="UP000319627">
    <property type="component" value="Unassembled WGS sequence"/>
</dbReference>
<protein>
    <submittedName>
        <fullName evidence="5">Uncharacterized protein YjiK</fullName>
    </submittedName>
</protein>
<keyword evidence="2" id="KW-1003">Cell membrane</keyword>
<evidence type="ECO:0000313" key="5">
    <source>
        <dbReference type="EMBL" id="TWH71325.1"/>
    </source>
</evidence>
<dbReference type="AlphaFoldDB" id="A0A562IKR8"/>
<comment type="caution">
    <text evidence="5">The sequence shown here is derived from an EMBL/GenBank/DDBJ whole genome shotgun (WGS) entry which is preliminary data.</text>
</comment>
<dbReference type="InterPro" id="IPR009722">
    <property type="entry name" value="YjiK/CarP"/>
</dbReference>
<dbReference type="OrthoDB" id="6080098at2"/>